<accession>A0A0N1I7A3</accession>
<evidence type="ECO:0000256" key="2">
    <source>
        <dbReference type="ARBA" id="ARBA00022801"/>
    </source>
</evidence>
<keyword evidence="4" id="KW-1185">Reference proteome</keyword>
<dbReference type="EMBL" id="LJSK01000057">
    <property type="protein sequence ID" value="KPI88244.1"/>
    <property type="molecule type" value="Genomic_DNA"/>
</dbReference>
<evidence type="ECO:0000313" key="3">
    <source>
        <dbReference type="EMBL" id="KPI88244.1"/>
    </source>
</evidence>
<evidence type="ECO:0000313" key="4">
    <source>
        <dbReference type="Proteomes" id="UP000038009"/>
    </source>
</evidence>
<organism evidence="3 4">
    <name type="scientific">Leptomonas seymouri</name>
    <dbReference type="NCBI Taxonomy" id="5684"/>
    <lineage>
        <taxon>Eukaryota</taxon>
        <taxon>Discoba</taxon>
        <taxon>Euglenozoa</taxon>
        <taxon>Kinetoplastea</taxon>
        <taxon>Metakinetoplastina</taxon>
        <taxon>Trypanosomatida</taxon>
        <taxon>Trypanosomatidae</taxon>
        <taxon>Leishmaniinae</taxon>
        <taxon>Leptomonas</taxon>
    </lineage>
</organism>
<evidence type="ECO:0008006" key="5">
    <source>
        <dbReference type="Google" id="ProtNLM"/>
    </source>
</evidence>
<dbReference type="AlphaFoldDB" id="A0A0N1I7A3"/>
<keyword evidence="2" id="KW-0378">Hydrolase</keyword>
<dbReference type="OMA" id="CADLRGH"/>
<comment type="caution">
    <text evidence="3">The sequence shown here is derived from an EMBL/GenBank/DDBJ whole genome shotgun (WGS) entry which is preliminary data.</text>
</comment>
<dbReference type="Gene3D" id="3.40.50.1820">
    <property type="entry name" value="alpha/beta hydrolase"/>
    <property type="match status" value="1"/>
</dbReference>
<protein>
    <recommendedName>
        <fullName evidence="5">AB hydrolase-1 domain-containing protein</fullName>
    </recommendedName>
</protein>
<dbReference type="Proteomes" id="UP000038009">
    <property type="component" value="Unassembled WGS sequence"/>
</dbReference>
<dbReference type="PANTHER" id="PTHR46118:SF4">
    <property type="entry name" value="PROTEIN ABHD11"/>
    <property type="match status" value="1"/>
</dbReference>
<dbReference type="GO" id="GO:0016787">
    <property type="term" value="F:hydrolase activity"/>
    <property type="evidence" value="ECO:0007669"/>
    <property type="project" value="UniProtKB-KW"/>
</dbReference>
<gene>
    <name evidence="3" type="ORF">ABL78_2668</name>
</gene>
<dbReference type="SUPFAM" id="SSF53474">
    <property type="entry name" value="alpha/beta-Hydrolases"/>
    <property type="match status" value="1"/>
</dbReference>
<reference evidence="3 4" key="1">
    <citation type="journal article" date="2015" name="PLoS Pathog.">
        <title>Leptomonas seymouri: Adaptations to the Dixenous Life Cycle Analyzed by Genome Sequencing, Transcriptome Profiling and Co-infection with Leishmania donovani.</title>
        <authorList>
            <person name="Kraeva N."/>
            <person name="Butenko A."/>
            <person name="Hlavacova J."/>
            <person name="Kostygov A."/>
            <person name="Myskova J."/>
            <person name="Grybchuk D."/>
            <person name="Lestinova T."/>
            <person name="Votypka J."/>
            <person name="Volf P."/>
            <person name="Opperdoes F."/>
            <person name="Flegontov P."/>
            <person name="Lukes J."/>
            <person name="Yurchenko V."/>
        </authorList>
    </citation>
    <scope>NUCLEOTIDE SEQUENCE [LARGE SCALE GENOMIC DNA]</scope>
    <source>
        <strain evidence="3 4">ATCC 30220</strain>
    </source>
</reference>
<dbReference type="VEuPathDB" id="TriTrypDB:Lsey_0057_0190"/>
<dbReference type="OrthoDB" id="278454at2759"/>
<name>A0A0N1I7A3_LEPSE</name>
<comment type="similarity">
    <text evidence="1">Belongs to the AB hydrolase superfamily.</text>
</comment>
<sequence length="312" mass="33736">MSGFLKSVLGKAATSAPGTFKIAEAPATISYTLASFRWHMDTRTPVKAIAIHDYLGSCASWQQLLHEPAADFPLLRHTPSDPLEVYCADLRGHNFSEGAPMTSASVFPLACAADVLKMQADVLRCEAPLVGWGFGSLVAACAALHVPDAFSTLTLFVKDLAEVQECKPSSYTVAEVIRQAPRGAKSLAELNTYLQEKIPSATERASLLSTVEVRNGVCRFRFHKELLEQKETFFLQAPAESKFQKPTTIYIYGRGGRSAREAEAAVRVRFPAANILQLDTKGEVAPLDAIPVVPLVLQSCGLLGQINEGSQA</sequence>
<dbReference type="PANTHER" id="PTHR46118">
    <property type="entry name" value="PROTEIN ABHD11"/>
    <property type="match status" value="1"/>
</dbReference>
<evidence type="ECO:0000256" key="1">
    <source>
        <dbReference type="ARBA" id="ARBA00008645"/>
    </source>
</evidence>
<proteinExistence type="inferred from homology"/>
<dbReference type="InterPro" id="IPR029058">
    <property type="entry name" value="AB_hydrolase_fold"/>
</dbReference>